<reference evidence="3 4" key="1">
    <citation type="submission" date="2020-08" db="EMBL/GenBank/DDBJ databases">
        <title>Genome public.</title>
        <authorList>
            <person name="Liu C."/>
            <person name="Sun Q."/>
        </authorList>
    </citation>
    <scope>NUCLEOTIDE SEQUENCE [LARGE SCALE GENOMIC DNA]</scope>
    <source>
        <strain evidence="3 4">NSJ-10</strain>
    </source>
</reference>
<protein>
    <submittedName>
        <fullName evidence="3">PucR family transcriptional regulator</fullName>
    </submittedName>
</protein>
<dbReference type="Pfam" id="PF07905">
    <property type="entry name" value="PucR"/>
    <property type="match status" value="1"/>
</dbReference>
<dbReference type="PANTHER" id="PTHR33744">
    <property type="entry name" value="CARBOHYDRATE DIACID REGULATOR"/>
    <property type="match status" value="1"/>
</dbReference>
<feature type="domain" description="PucR C-terminal helix-turn-helix" evidence="2">
    <location>
        <begin position="352"/>
        <end position="409"/>
    </location>
</feature>
<dbReference type="InterPro" id="IPR012914">
    <property type="entry name" value="PucR_dom"/>
</dbReference>
<evidence type="ECO:0000259" key="2">
    <source>
        <dbReference type="Pfam" id="PF13556"/>
    </source>
</evidence>
<dbReference type="AlphaFoldDB" id="A0A8I0AFH6"/>
<evidence type="ECO:0000313" key="3">
    <source>
        <dbReference type="EMBL" id="MBC5662144.1"/>
    </source>
</evidence>
<dbReference type="RefSeq" id="WP_118662443.1">
    <property type="nucleotide sequence ID" value="NZ_JACOOX010000002.1"/>
</dbReference>
<name>A0A8I0AFH6_9FIRM</name>
<keyword evidence="4" id="KW-1185">Reference proteome</keyword>
<comment type="caution">
    <text evidence="3">The sequence shown here is derived from an EMBL/GenBank/DDBJ whole genome shotgun (WGS) entry which is preliminary data.</text>
</comment>
<evidence type="ECO:0000313" key="4">
    <source>
        <dbReference type="Proteomes" id="UP000615234"/>
    </source>
</evidence>
<dbReference type="Pfam" id="PF13556">
    <property type="entry name" value="HTH_30"/>
    <property type="match status" value="1"/>
</dbReference>
<accession>A0A8I0AFH6</accession>
<dbReference type="InterPro" id="IPR042070">
    <property type="entry name" value="PucR_C-HTH_sf"/>
</dbReference>
<dbReference type="InterPro" id="IPR025736">
    <property type="entry name" value="PucR_C-HTH_dom"/>
</dbReference>
<sequence>MAILLRDLYKETKSTYGLDLIAGEEGLDHLMNWVYISEDPDTLEFLHGGELIITTGVLCGNEYWLYNFIKGLIEHKTCGLIINIGGHLNRSDISDRIRMLCDRKHYPLFLMPWETRIFDITHDYYNRIFDDTQTSQAISTALSRVILHPNDKALMEISLPVLYEHGFQADAQYHLVYISDLRDTASMKPTAAQTNTSIQQSEHSTISSGYANTAGSFLQNLLTRLVRIYNLPYTFVNGTDYTLLISPARSNERLEQELTRLLYYMGESAGTTSMYIGISAPTKDLIGLSQAFLQGRCAALMAQKKNSSLFFFDDMGFYKLLLSVSDMDVLREYVNDTLGSIITYDEQHHTNYLETLYQYLLCDGSIQKIAGALFCHRNTVNYRVRILREDLHLALDDPSTRFELMTAFQVHSYLDLFS</sequence>
<dbReference type="PANTHER" id="PTHR33744:SF1">
    <property type="entry name" value="DNA-BINDING TRANSCRIPTIONAL ACTIVATOR ADER"/>
    <property type="match status" value="1"/>
</dbReference>
<proteinExistence type="predicted"/>
<feature type="domain" description="Purine catabolism PurC-like" evidence="1">
    <location>
        <begin position="17"/>
        <end position="128"/>
    </location>
</feature>
<dbReference type="EMBL" id="JACOOX010000002">
    <property type="protein sequence ID" value="MBC5662144.1"/>
    <property type="molecule type" value="Genomic_DNA"/>
</dbReference>
<dbReference type="InterPro" id="IPR051448">
    <property type="entry name" value="CdaR-like_regulators"/>
</dbReference>
<dbReference type="Proteomes" id="UP000615234">
    <property type="component" value="Unassembled WGS sequence"/>
</dbReference>
<dbReference type="Gene3D" id="1.10.10.2840">
    <property type="entry name" value="PucR C-terminal helix-turn-helix domain"/>
    <property type="match status" value="1"/>
</dbReference>
<organism evidence="3 4">
    <name type="scientific">Coprococcus hominis</name>
    <name type="common">ex Liu et al. 2022</name>
    <dbReference type="NCBI Taxonomy" id="2763039"/>
    <lineage>
        <taxon>Bacteria</taxon>
        <taxon>Bacillati</taxon>
        <taxon>Bacillota</taxon>
        <taxon>Clostridia</taxon>
        <taxon>Lachnospirales</taxon>
        <taxon>Lachnospiraceae</taxon>
        <taxon>Coprococcus</taxon>
    </lineage>
</organism>
<gene>
    <name evidence="3" type="ORF">H8S09_04430</name>
</gene>
<evidence type="ECO:0000259" key="1">
    <source>
        <dbReference type="Pfam" id="PF07905"/>
    </source>
</evidence>